<feature type="region of interest" description="Disordered" evidence="1">
    <location>
        <begin position="367"/>
        <end position="395"/>
    </location>
</feature>
<evidence type="ECO:0000313" key="4">
    <source>
        <dbReference type="Proteomes" id="UP000604083"/>
    </source>
</evidence>
<keyword evidence="4" id="KW-1185">Reference proteome</keyword>
<dbReference type="RefSeq" id="WP_200390074.1">
    <property type="nucleotide sequence ID" value="NZ_JAENIO010000002.1"/>
</dbReference>
<dbReference type="Proteomes" id="UP000604083">
    <property type="component" value="Unassembled WGS sequence"/>
</dbReference>
<dbReference type="EMBL" id="JAENIO010000002">
    <property type="protein sequence ID" value="MBK1832640.1"/>
    <property type="molecule type" value="Genomic_DNA"/>
</dbReference>
<evidence type="ECO:0008006" key="5">
    <source>
        <dbReference type="Google" id="ProtNLM"/>
    </source>
</evidence>
<accession>A0A934VL93</accession>
<protein>
    <recommendedName>
        <fullName evidence="5">PA14 domain-containing protein</fullName>
    </recommendedName>
</protein>
<keyword evidence="2" id="KW-0472">Membrane</keyword>
<evidence type="ECO:0000256" key="1">
    <source>
        <dbReference type="SAM" id="MobiDB-lite"/>
    </source>
</evidence>
<organism evidence="3 4">
    <name type="scientific">Roseibacillus ishigakijimensis</name>
    <dbReference type="NCBI Taxonomy" id="454146"/>
    <lineage>
        <taxon>Bacteria</taxon>
        <taxon>Pseudomonadati</taxon>
        <taxon>Verrucomicrobiota</taxon>
        <taxon>Verrucomicrobiia</taxon>
        <taxon>Verrucomicrobiales</taxon>
        <taxon>Verrucomicrobiaceae</taxon>
        <taxon>Roseibacillus</taxon>
    </lineage>
</organism>
<proteinExistence type="predicted"/>
<name>A0A934VL93_9BACT</name>
<evidence type="ECO:0000313" key="3">
    <source>
        <dbReference type="EMBL" id="MBK1832640.1"/>
    </source>
</evidence>
<dbReference type="AlphaFoldDB" id="A0A934VL93"/>
<feature type="region of interest" description="Disordered" evidence="1">
    <location>
        <begin position="62"/>
        <end position="89"/>
    </location>
</feature>
<reference evidence="3" key="1">
    <citation type="submission" date="2021-01" db="EMBL/GenBank/DDBJ databases">
        <title>Modified the classification status of verrucomicrobia.</title>
        <authorList>
            <person name="Feng X."/>
        </authorList>
    </citation>
    <scope>NUCLEOTIDE SEQUENCE</scope>
    <source>
        <strain evidence="3">KCTC 12986</strain>
    </source>
</reference>
<feature type="transmembrane region" description="Helical" evidence="2">
    <location>
        <begin position="24"/>
        <end position="46"/>
    </location>
</feature>
<evidence type="ECO:0000256" key="2">
    <source>
        <dbReference type="SAM" id="Phobius"/>
    </source>
</evidence>
<comment type="caution">
    <text evidence="3">The sequence shown here is derived from an EMBL/GenBank/DDBJ whole genome shotgun (WGS) entry which is preliminary data.</text>
</comment>
<keyword evidence="2" id="KW-0812">Transmembrane</keyword>
<sequence length="395" mass="43309">MSFHAQPNIDVLARLQAEKRKSTIASLLIAILAIVLVGLALAFIFIQPFFTSSDPIVTYQGQPMAEEKPDPKEVPTSQQRRPSAPSSAATRVITANAPSLTAIPVPEVDIPVESLEFGAGDDFGAGWNGSGSGAAGGGSGTMFGKLSGPGLKGSFYDLKQDRSGKPTEMRIQDFEKDGTLIINDPVNRTYDDHLRTIVRRNLTDQAFSDYFKAPKQLVLTQLYIPRVGAEEAPEAFELGEEVQGRRWVISYEGTIVAPERGRFRFVGFSDDILIVMENNRVVMDGSLAPTFEDAGDREFIDQEHTLGGWHSYVGKWMNVRKGEELDLKIMTGERPGGHYSGYLLIEKQGEDYQKDAGGAPILPLFKTESSADPERGNTLPALAPETPWSVWRTKS</sequence>
<keyword evidence="2" id="KW-1133">Transmembrane helix</keyword>
<gene>
    <name evidence="3" type="ORF">JIN78_01090</name>
</gene>
<feature type="compositionally biased region" description="Polar residues" evidence="1">
    <location>
        <begin position="75"/>
        <end position="89"/>
    </location>
</feature>